<dbReference type="AlphaFoldDB" id="A0A1F5DP54"/>
<evidence type="ECO:0000256" key="1">
    <source>
        <dbReference type="ARBA" id="ARBA00022603"/>
    </source>
</evidence>
<accession>A0A1F5DP54</accession>
<dbReference type="Pfam" id="PF02574">
    <property type="entry name" value="S-methyl_trans"/>
    <property type="match status" value="1"/>
</dbReference>
<keyword evidence="3 4" id="KW-0479">Metal-binding</keyword>
<dbReference type="PANTHER" id="PTHR11103">
    <property type="entry name" value="SLR1189 PROTEIN"/>
    <property type="match status" value="1"/>
</dbReference>
<evidence type="ECO:0000256" key="2">
    <source>
        <dbReference type="ARBA" id="ARBA00022679"/>
    </source>
</evidence>
<dbReference type="GO" id="GO:0009086">
    <property type="term" value="P:methionine biosynthetic process"/>
    <property type="evidence" value="ECO:0007669"/>
    <property type="project" value="InterPro"/>
</dbReference>
<dbReference type="PIRSF" id="PIRSF037505">
    <property type="entry name" value="Betaine_HMT"/>
    <property type="match status" value="1"/>
</dbReference>
<evidence type="ECO:0000259" key="5">
    <source>
        <dbReference type="PROSITE" id="PS50970"/>
    </source>
</evidence>
<dbReference type="Proteomes" id="UP000178764">
    <property type="component" value="Unassembled WGS sequence"/>
</dbReference>
<dbReference type="InterPro" id="IPR036589">
    <property type="entry name" value="HCY_dom_sf"/>
</dbReference>
<dbReference type="PANTHER" id="PTHR11103:SF18">
    <property type="entry name" value="SLR1189 PROTEIN"/>
    <property type="match status" value="1"/>
</dbReference>
<dbReference type="PROSITE" id="PS50970">
    <property type="entry name" value="HCY"/>
    <property type="match status" value="1"/>
</dbReference>
<dbReference type="InterPro" id="IPR003726">
    <property type="entry name" value="HCY_dom"/>
</dbReference>
<dbReference type="Gene3D" id="3.20.20.330">
    <property type="entry name" value="Homocysteine-binding-like domain"/>
    <property type="match status" value="1"/>
</dbReference>
<keyword evidence="1 4" id="KW-0489">Methyltransferase</keyword>
<feature type="binding site" evidence="3 4">
    <location>
        <position position="204"/>
    </location>
    <ligand>
        <name>Zn(2+)</name>
        <dbReference type="ChEBI" id="CHEBI:29105"/>
    </ligand>
</feature>
<sequence>MCTLRNALKEREFLISDGGMGTTLMEWGLKPGEFPEIWNIEHPDVVVEIHRQFIEAGVDIIQTNTFSANRHRMPEFPIRSINDIGVSLAEKAAYGRNVFLVGSIGPSGGLLKPYGDLTPEYLREVFSEQINALAESGVDGFFIETQISLEEAKIALKVAKETGLPVAVSMVFSVDCGTTSMGEKLYNVMLALENSGADVIGVNCIHPDYACKYLSEIRRVTSSGLLIAQPNAGSPHLFKGKTEYNISPEEMAGFAEEYRKLGARIIGGCCGVTPEHIKSISQRLRGLPCS</sequence>
<comment type="caution">
    <text evidence="6">The sequence shown here is derived from an EMBL/GenBank/DDBJ whole genome shotgun (WGS) entry which is preliminary data.</text>
</comment>
<reference evidence="6 7" key="1">
    <citation type="journal article" date="2016" name="Nat. Commun.">
        <title>Thousands of microbial genomes shed light on interconnected biogeochemical processes in an aquifer system.</title>
        <authorList>
            <person name="Anantharaman K."/>
            <person name="Brown C.T."/>
            <person name="Hug L.A."/>
            <person name="Sharon I."/>
            <person name="Castelle C.J."/>
            <person name="Probst A.J."/>
            <person name="Thomas B.C."/>
            <person name="Singh A."/>
            <person name="Wilkins M.J."/>
            <person name="Karaoz U."/>
            <person name="Brodie E.L."/>
            <person name="Williams K.H."/>
            <person name="Hubbard S.S."/>
            <person name="Banfield J.F."/>
        </authorList>
    </citation>
    <scope>NUCLEOTIDE SEQUENCE [LARGE SCALE GENOMIC DNA]</scope>
</reference>
<protein>
    <recommendedName>
        <fullName evidence="5">Hcy-binding domain-containing protein</fullName>
    </recommendedName>
</protein>
<dbReference type="GO" id="GO:0032259">
    <property type="term" value="P:methylation"/>
    <property type="evidence" value="ECO:0007669"/>
    <property type="project" value="UniProtKB-KW"/>
</dbReference>
<evidence type="ECO:0000256" key="4">
    <source>
        <dbReference type="PROSITE-ProRule" id="PRU00333"/>
    </source>
</evidence>
<dbReference type="InterPro" id="IPR017226">
    <property type="entry name" value="BHMT-like"/>
</dbReference>
<comment type="cofactor">
    <cofactor evidence="3">
        <name>Zn(2+)</name>
        <dbReference type="ChEBI" id="CHEBI:29105"/>
    </cofactor>
    <text evidence="3">Binds 1 zinc ion per subunit.</text>
</comment>
<feature type="binding site" evidence="3 4">
    <location>
        <position position="269"/>
    </location>
    <ligand>
        <name>Zn(2+)</name>
        <dbReference type="ChEBI" id="CHEBI:29105"/>
    </ligand>
</feature>
<dbReference type="GO" id="GO:0008270">
    <property type="term" value="F:zinc ion binding"/>
    <property type="evidence" value="ECO:0007669"/>
    <property type="project" value="InterPro"/>
</dbReference>
<evidence type="ECO:0000256" key="3">
    <source>
        <dbReference type="PIRSR" id="PIRSR037505-2"/>
    </source>
</evidence>
<evidence type="ECO:0000313" key="7">
    <source>
        <dbReference type="Proteomes" id="UP000178764"/>
    </source>
</evidence>
<keyword evidence="2 4" id="KW-0808">Transferase</keyword>
<dbReference type="GO" id="GO:0008168">
    <property type="term" value="F:methyltransferase activity"/>
    <property type="evidence" value="ECO:0007669"/>
    <property type="project" value="UniProtKB-UniRule"/>
</dbReference>
<proteinExistence type="predicted"/>
<gene>
    <name evidence="6" type="ORF">A2V71_04110</name>
</gene>
<evidence type="ECO:0000313" key="6">
    <source>
        <dbReference type="EMBL" id="OGD56905.1"/>
    </source>
</evidence>
<dbReference type="SUPFAM" id="SSF82282">
    <property type="entry name" value="Homocysteine S-methyltransferase"/>
    <property type="match status" value="1"/>
</dbReference>
<organism evidence="6 7">
    <name type="scientific">Candidatus Berkelbacteria bacterium RBG_13_40_8</name>
    <dbReference type="NCBI Taxonomy" id="1797467"/>
    <lineage>
        <taxon>Bacteria</taxon>
        <taxon>Candidatus Berkelbacteria</taxon>
    </lineage>
</organism>
<keyword evidence="3 4" id="KW-0862">Zinc</keyword>
<feature type="domain" description="Hcy-binding" evidence="5">
    <location>
        <begin position="2"/>
        <end position="284"/>
    </location>
</feature>
<dbReference type="EMBL" id="MEZT01000010">
    <property type="protein sequence ID" value="OGD56905.1"/>
    <property type="molecule type" value="Genomic_DNA"/>
</dbReference>
<feature type="binding site" evidence="3 4">
    <location>
        <position position="270"/>
    </location>
    <ligand>
        <name>Zn(2+)</name>
        <dbReference type="ChEBI" id="CHEBI:29105"/>
    </ligand>
</feature>
<name>A0A1F5DP54_9BACT</name>